<dbReference type="GO" id="GO:0006355">
    <property type="term" value="P:regulation of DNA-templated transcription"/>
    <property type="evidence" value="ECO:0007669"/>
    <property type="project" value="InterPro"/>
</dbReference>
<dbReference type="Gene3D" id="3.30.450.20">
    <property type="entry name" value="PAS domain"/>
    <property type="match status" value="2"/>
</dbReference>
<dbReference type="EMBL" id="FMXO01000001">
    <property type="protein sequence ID" value="SDB02276.1"/>
    <property type="molecule type" value="Genomic_DNA"/>
</dbReference>
<dbReference type="PRINTS" id="PR00344">
    <property type="entry name" value="BCTRLSENSOR"/>
</dbReference>
<dbReference type="InterPro" id="IPR000700">
    <property type="entry name" value="PAS-assoc_C"/>
</dbReference>
<dbReference type="EC" id="2.7.13.3" evidence="2"/>
<feature type="domain" description="PAC" evidence="12">
    <location>
        <begin position="140"/>
        <end position="191"/>
    </location>
</feature>
<dbReference type="InterPro" id="IPR003594">
    <property type="entry name" value="HATPase_dom"/>
</dbReference>
<dbReference type="PROSITE" id="PS50109">
    <property type="entry name" value="HIS_KIN"/>
    <property type="match status" value="1"/>
</dbReference>
<dbReference type="GO" id="GO:0000155">
    <property type="term" value="F:phosphorelay sensor kinase activity"/>
    <property type="evidence" value="ECO:0007669"/>
    <property type="project" value="InterPro"/>
</dbReference>
<dbReference type="PANTHER" id="PTHR43065">
    <property type="entry name" value="SENSOR HISTIDINE KINASE"/>
    <property type="match status" value="1"/>
</dbReference>
<dbReference type="NCBIfam" id="TIGR00229">
    <property type="entry name" value="sensory_box"/>
    <property type="match status" value="1"/>
</dbReference>
<gene>
    <name evidence="13" type="ORF">SAMN05660653_00072</name>
</gene>
<dbReference type="Gene3D" id="3.30.565.10">
    <property type="entry name" value="Histidine kinase-like ATPase, C-terminal domain"/>
    <property type="match status" value="1"/>
</dbReference>
<dbReference type="CDD" id="cd00130">
    <property type="entry name" value="PAS"/>
    <property type="match status" value="1"/>
</dbReference>
<evidence type="ECO:0000256" key="1">
    <source>
        <dbReference type="ARBA" id="ARBA00000085"/>
    </source>
</evidence>
<evidence type="ECO:0000256" key="4">
    <source>
        <dbReference type="ARBA" id="ARBA00022679"/>
    </source>
</evidence>
<dbReference type="OrthoDB" id="5428263at2"/>
<evidence type="ECO:0000313" key="13">
    <source>
        <dbReference type="EMBL" id="SDB02276.1"/>
    </source>
</evidence>
<dbReference type="GO" id="GO:0005524">
    <property type="term" value="F:ATP binding"/>
    <property type="evidence" value="ECO:0007669"/>
    <property type="project" value="UniProtKB-KW"/>
</dbReference>
<keyword evidence="8" id="KW-0902">Two-component regulatory system</keyword>
<dbReference type="InterPro" id="IPR004358">
    <property type="entry name" value="Sig_transdc_His_kin-like_C"/>
</dbReference>
<dbReference type="AlphaFoldDB" id="A0A1G6A219"/>
<feature type="region of interest" description="Disordered" evidence="10">
    <location>
        <begin position="1"/>
        <end position="32"/>
    </location>
</feature>
<keyword evidence="5" id="KW-0547">Nucleotide-binding</keyword>
<keyword evidence="4" id="KW-0808">Transferase</keyword>
<dbReference type="InterPro" id="IPR036097">
    <property type="entry name" value="HisK_dim/P_sf"/>
</dbReference>
<evidence type="ECO:0000256" key="8">
    <source>
        <dbReference type="ARBA" id="ARBA00023012"/>
    </source>
</evidence>
<protein>
    <recommendedName>
        <fullName evidence="2">histidine kinase</fullName>
        <ecNumber evidence="2">2.7.13.3</ecNumber>
    </recommendedName>
</protein>
<dbReference type="Pfam" id="PF00989">
    <property type="entry name" value="PAS"/>
    <property type="match status" value="1"/>
</dbReference>
<feature type="compositionally biased region" description="Basic and acidic residues" evidence="10">
    <location>
        <begin position="1"/>
        <end position="22"/>
    </location>
</feature>
<dbReference type="InterPro" id="IPR036890">
    <property type="entry name" value="HATPase_C_sf"/>
</dbReference>
<keyword evidence="7" id="KW-0067">ATP-binding</keyword>
<keyword evidence="14" id="KW-1185">Reference proteome</keyword>
<evidence type="ECO:0000256" key="7">
    <source>
        <dbReference type="ARBA" id="ARBA00022840"/>
    </source>
</evidence>
<keyword evidence="9" id="KW-0175">Coiled coil</keyword>
<evidence type="ECO:0000313" key="14">
    <source>
        <dbReference type="Proteomes" id="UP000198771"/>
    </source>
</evidence>
<proteinExistence type="predicted"/>
<dbReference type="InterPro" id="IPR013767">
    <property type="entry name" value="PAS_fold"/>
</dbReference>
<dbReference type="SMART" id="SM00388">
    <property type="entry name" value="HisKA"/>
    <property type="match status" value="1"/>
</dbReference>
<dbReference type="Proteomes" id="UP000198771">
    <property type="component" value="Unassembled WGS sequence"/>
</dbReference>
<evidence type="ECO:0000259" key="12">
    <source>
        <dbReference type="PROSITE" id="PS50113"/>
    </source>
</evidence>
<dbReference type="InterPro" id="IPR005467">
    <property type="entry name" value="His_kinase_dom"/>
</dbReference>
<evidence type="ECO:0000256" key="10">
    <source>
        <dbReference type="SAM" id="MobiDB-lite"/>
    </source>
</evidence>
<dbReference type="CDD" id="cd00082">
    <property type="entry name" value="HisKA"/>
    <property type="match status" value="1"/>
</dbReference>
<dbReference type="Gene3D" id="1.10.287.130">
    <property type="match status" value="1"/>
</dbReference>
<evidence type="ECO:0000256" key="9">
    <source>
        <dbReference type="SAM" id="Coils"/>
    </source>
</evidence>
<evidence type="ECO:0000256" key="2">
    <source>
        <dbReference type="ARBA" id="ARBA00012438"/>
    </source>
</evidence>
<dbReference type="SUPFAM" id="SSF55874">
    <property type="entry name" value="ATPase domain of HSP90 chaperone/DNA topoisomerase II/histidine kinase"/>
    <property type="match status" value="1"/>
</dbReference>
<dbReference type="PANTHER" id="PTHR43065:SF10">
    <property type="entry name" value="PEROXIDE STRESS-ACTIVATED HISTIDINE KINASE MAK3"/>
    <property type="match status" value="1"/>
</dbReference>
<dbReference type="RefSeq" id="WP_092116077.1">
    <property type="nucleotide sequence ID" value="NZ_FMXO01000001.1"/>
</dbReference>
<dbReference type="Pfam" id="PF02518">
    <property type="entry name" value="HATPase_c"/>
    <property type="match status" value="1"/>
</dbReference>
<organism evidence="13 14">
    <name type="scientific">Desulfonatronum thiosulfatophilum</name>
    <dbReference type="NCBI Taxonomy" id="617002"/>
    <lineage>
        <taxon>Bacteria</taxon>
        <taxon>Pseudomonadati</taxon>
        <taxon>Thermodesulfobacteriota</taxon>
        <taxon>Desulfovibrionia</taxon>
        <taxon>Desulfovibrionales</taxon>
        <taxon>Desulfonatronaceae</taxon>
        <taxon>Desulfonatronum</taxon>
    </lineage>
</organism>
<dbReference type="STRING" id="617002.SAMN05660653_00072"/>
<accession>A0A1G6A219</accession>
<reference evidence="13 14" key="1">
    <citation type="submission" date="2016-10" db="EMBL/GenBank/DDBJ databases">
        <authorList>
            <person name="de Groot N.N."/>
        </authorList>
    </citation>
    <scope>NUCLEOTIDE SEQUENCE [LARGE SCALE GENOMIC DNA]</scope>
    <source>
        <strain evidence="13 14">ASO4-2</strain>
    </source>
</reference>
<evidence type="ECO:0000259" key="11">
    <source>
        <dbReference type="PROSITE" id="PS50109"/>
    </source>
</evidence>
<dbReference type="InterPro" id="IPR003661">
    <property type="entry name" value="HisK_dim/P_dom"/>
</dbReference>
<evidence type="ECO:0000256" key="5">
    <source>
        <dbReference type="ARBA" id="ARBA00022741"/>
    </source>
</evidence>
<evidence type="ECO:0000256" key="3">
    <source>
        <dbReference type="ARBA" id="ARBA00022553"/>
    </source>
</evidence>
<keyword evidence="3" id="KW-0597">Phosphoprotein</keyword>
<dbReference type="SUPFAM" id="SSF47384">
    <property type="entry name" value="Homodimeric domain of signal transducing histidine kinase"/>
    <property type="match status" value="1"/>
</dbReference>
<dbReference type="InterPro" id="IPR035965">
    <property type="entry name" value="PAS-like_dom_sf"/>
</dbReference>
<feature type="domain" description="Histidine kinase" evidence="11">
    <location>
        <begin position="349"/>
        <end position="569"/>
    </location>
</feature>
<dbReference type="InterPro" id="IPR000014">
    <property type="entry name" value="PAS"/>
</dbReference>
<dbReference type="SMART" id="SM00387">
    <property type="entry name" value="HATPase_c"/>
    <property type="match status" value="1"/>
</dbReference>
<name>A0A1G6A219_9BACT</name>
<feature type="coiled-coil region" evidence="9">
    <location>
        <begin position="36"/>
        <end position="74"/>
    </location>
</feature>
<dbReference type="PROSITE" id="PS50113">
    <property type="entry name" value="PAC"/>
    <property type="match status" value="1"/>
</dbReference>
<keyword evidence="6" id="KW-0418">Kinase</keyword>
<sequence length="569" mass="64088">MPDEFEKPDRVLKAREGEESKESQQSPVGNESLHDRQDLLHELQVHQIELEMQNDELRRTQERLYQAMEKYNDLYDFAPVGYVTSDIIGHILESNLTFADQLGVARSHLIHSLLWGHAFAPDRDIFVSHHDQVFRTGKRQSCELRLKGSAGRLLHVQLDSVPGTDVNGAAVCRTSATDITARKKAEEKLNKVHENLERMVDERTAKLRVSEEKFRKLSHEFHALLNAVSDTLILFSPSLEVLWTNRVLDSGLDKESSAAVRKYCDKLLSESSSSSEDDLMTRCFETSEVEVAVVSFDGAVLDVKAFPVRDAGNINSVLLWVSDVTEKMALQAEALQASHLAALGELAAGVAHEINNPITGIINYGQILINECNPESLEKDIGERIVKEGERVGRIVKTLLSYSRHGRHDKRPVRIQTVLEESLVLSQAQIRKEGIDLKIHIAEGLPLVNAYFQQLQQVFINIINNARHALNEKFPKRHEEKRLEINIENVLINSRQHVRIIFFDLGSGINGHDLPFITKPFFSTKAFGKGTGLGLTISQRIISEHDGLLTFESEKDEFTRVIIELPAVG</sequence>
<evidence type="ECO:0000256" key="6">
    <source>
        <dbReference type="ARBA" id="ARBA00022777"/>
    </source>
</evidence>
<dbReference type="SUPFAM" id="SSF55785">
    <property type="entry name" value="PYP-like sensor domain (PAS domain)"/>
    <property type="match status" value="2"/>
</dbReference>
<feature type="coiled-coil region" evidence="9">
    <location>
        <begin position="182"/>
        <end position="213"/>
    </location>
</feature>
<comment type="catalytic activity">
    <reaction evidence="1">
        <text>ATP + protein L-histidine = ADP + protein N-phospho-L-histidine.</text>
        <dbReference type="EC" id="2.7.13.3"/>
    </reaction>
</comment>
<dbReference type="Pfam" id="PF00512">
    <property type="entry name" value="HisKA"/>
    <property type="match status" value="1"/>
</dbReference>